<evidence type="ECO:0000313" key="2">
    <source>
        <dbReference type="Proteomes" id="UP000299102"/>
    </source>
</evidence>
<dbReference type="EMBL" id="BGZK01002851">
    <property type="protein sequence ID" value="GBP96960.1"/>
    <property type="molecule type" value="Genomic_DNA"/>
</dbReference>
<protein>
    <submittedName>
        <fullName evidence="1">Uncharacterized protein</fullName>
    </submittedName>
</protein>
<dbReference type="OrthoDB" id="73997at2759"/>
<accession>A0A4C2AA18</accession>
<sequence length="128" mass="14655">MARIVGKITDLLEYRVDNPVIPSRAGDLFRNIVVNYHDNANDAIVLLILSLLDFKSEVCMTDDLSNEDSRETSSRSMQSLLPCWKMGVLLNKFLLVIKWIYVKQLKHGKSVVKQRQLPETIVKSQIKP</sequence>
<name>A0A4C2AA18_EUMVA</name>
<dbReference type="Proteomes" id="UP000299102">
    <property type="component" value="Unassembled WGS sequence"/>
</dbReference>
<dbReference type="AlphaFoldDB" id="A0A4C2AA18"/>
<proteinExistence type="predicted"/>
<organism evidence="1 2">
    <name type="scientific">Eumeta variegata</name>
    <name type="common">Bagworm moth</name>
    <name type="synonym">Eumeta japonica</name>
    <dbReference type="NCBI Taxonomy" id="151549"/>
    <lineage>
        <taxon>Eukaryota</taxon>
        <taxon>Metazoa</taxon>
        <taxon>Ecdysozoa</taxon>
        <taxon>Arthropoda</taxon>
        <taxon>Hexapoda</taxon>
        <taxon>Insecta</taxon>
        <taxon>Pterygota</taxon>
        <taxon>Neoptera</taxon>
        <taxon>Endopterygota</taxon>
        <taxon>Lepidoptera</taxon>
        <taxon>Glossata</taxon>
        <taxon>Ditrysia</taxon>
        <taxon>Tineoidea</taxon>
        <taxon>Psychidae</taxon>
        <taxon>Oiketicinae</taxon>
        <taxon>Eumeta</taxon>
    </lineage>
</organism>
<keyword evidence="2" id="KW-1185">Reference proteome</keyword>
<gene>
    <name evidence="1" type="ORF">EVAR_84044_1</name>
</gene>
<evidence type="ECO:0000313" key="1">
    <source>
        <dbReference type="EMBL" id="GBP96960.1"/>
    </source>
</evidence>
<reference evidence="1 2" key="1">
    <citation type="journal article" date="2019" name="Commun. Biol.">
        <title>The bagworm genome reveals a unique fibroin gene that provides high tensile strength.</title>
        <authorList>
            <person name="Kono N."/>
            <person name="Nakamura H."/>
            <person name="Ohtoshi R."/>
            <person name="Tomita M."/>
            <person name="Numata K."/>
            <person name="Arakawa K."/>
        </authorList>
    </citation>
    <scope>NUCLEOTIDE SEQUENCE [LARGE SCALE GENOMIC DNA]</scope>
</reference>
<comment type="caution">
    <text evidence="1">The sequence shown here is derived from an EMBL/GenBank/DDBJ whole genome shotgun (WGS) entry which is preliminary data.</text>
</comment>